<comment type="caution">
    <text evidence="6">The sequence shown here is derived from an EMBL/GenBank/DDBJ whole genome shotgun (WGS) entry which is preliminary data.</text>
</comment>
<evidence type="ECO:0000313" key="6">
    <source>
        <dbReference type="EMBL" id="OMJ21927.1"/>
    </source>
</evidence>
<keyword evidence="4" id="KW-0732">Signal</keyword>
<proteinExistence type="predicted"/>
<organism evidence="6 7">
    <name type="scientific">Smittium culicis</name>
    <dbReference type="NCBI Taxonomy" id="133412"/>
    <lineage>
        <taxon>Eukaryota</taxon>
        <taxon>Fungi</taxon>
        <taxon>Fungi incertae sedis</taxon>
        <taxon>Zoopagomycota</taxon>
        <taxon>Kickxellomycotina</taxon>
        <taxon>Harpellomycetes</taxon>
        <taxon>Harpellales</taxon>
        <taxon>Legeriomycetaceae</taxon>
        <taxon>Smittium</taxon>
    </lineage>
</organism>
<keyword evidence="2" id="KW-0186">Copper</keyword>
<dbReference type="Gene3D" id="1.10.1280.10">
    <property type="entry name" value="Di-copper center containing domain from catechol oxidase"/>
    <property type="match status" value="2"/>
</dbReference>
<name>A0A1R1Y4L7_9FUNG</name>
<dbReference type="Proteomes" id="UP000187283">
    <property type="component" value="Unassembled WGS sequence"/>
</dbReference>
<evidence type="ECO:0000313" key="7">
    <source>
        <dbReference type="Proteomes" id="UP000187283"/>
    </source>
</evidence>
<accession>A0A1R1Y4L7</accession>
<dbReference type="PANTHER" id="PTHR11474:SF126">
    <property type="entry name" value="TYROSINASE-LIKE PROTEIN TYR-1-RELATED"/>
    <property type="match status" value="1"/>
</dbReference>
<dbReference type="OrthoDB" id="6132182at2759"/>
<dbReference type="PROSITE" id="PS51257">
    <property type="entry name" value="PROKAR_LIPOPROTEIN"/>
    <property type="match status" value="1"/>
</dbReference>
<evidence type="ECO:0000256" key="4">
    <source>
        <dbReference type="SAM" id="SignalP"/>
    </source>
</evidence>
<sequence>MRINFIVLLVTVALFSFGSCQKCRKIRVRKELRSLSKKEWNIYKDTLTKMHAAGWFDWFARLHQTYFEKIHGTNEFLPWHRHFIMEWENLAATFDPGYVQPYWDSASDFVDVAESVTSDIQTSANFTDFSMRLELGMHNTLHRSIGGDMGKHHSTVDALFMLHHTNVDRIWWKYQNYKEVNMMDFDESLDKKITYFDVKVRDLMQIGQGGLLYRYEERGNSQSINKRSSVDSNSNENSENSENFGENDRLSDDPSDISTILKTPEMSLATGVSRDILKKYFPDLYAGSVNIHSIDLPNVISSRALEYAKNIKSANAGMNDSNQNVTTSPVNNSIPDTLVEISKLNTASPSKVGMGTPINQRPKMPYPARMPDDFLKEFKVDINFYNNFYKEKLDLIDALNEIGYVSPYI</sequence>
<dbReference type="InterPro" id="IPR050316">
    <property type="entry name" value="Tyrosinase/Hemocyanin"/>
</dbReference>
<dbReference type="PANTHER" id="PTHR11474">
    <property type="entry name" value="TYROSINASE FAMILY MEMBER"/>
    <property type="match status" value="1"/>
</dbReference>
<protein>
    <submittedName>
        <fullName evidence="6">Putative tyrosinase-like protein tyr-3</fullName>
    </submittedName>
</protein>
<feature type="domain" description="Tyrosinase copper-binding" evidence="5">
    <location>
        <begin position="116"/>
        <end position="176"/>
    </location>
</feature>
<feature type="compositionally biased region" description="Low complexity" evidence="3">
    <location>
        <begin position="230"/>
        <end position="244"/>
    </location>
</feature>
<feature type="chain" id="PRO_5010359051" evidence="4">
    <location>
        <begin position="21"/>
        <end position="409"/>
    </location>
</feature>
<dbReference type="SUPFAM" id="SSF48056">
    <property type="entry name" value="Di-copper centre-containing domain"/>
    <property type="match status" value="1"/>
</dbReference>
<feature type="region of interest" description="Disordered" evidence="3">
    <location>
        <begin position="222"/>
        <end position="256"/>
    </location>
</feature>
<evidence type="ECO:0000256" key="3">
    <source>
        <dbReference type="SAM" id="MobiDB-lite"/>
    </source>
</evidence>
<dbReference type="AlphaFoldDB" id="A0A1R1Y4L7"/>
<evidence type="ECO:0000256" key="1">
    <source>
        <dbReference type="ARBA" id="ARBA00022723"/>
    </source>
</evidence>
<dbReference type="InterPro" id="IPR008922">
    <property type="entry name" value="Di-copper_centre_dom_sf"/>
</dbReference>
<dbReference type="STRING" id="133412.A0A1R1Y4L7"/>
<dbReference type="Pfam" id="PF00264">
    <property type="entry name" value="Tyrosinase"/>
    <property type="match status" value="1"/>
</dbReference>
<dbReference type="EMBL" id="LSSN01000890">
    <property type="protein sequence ID" value="OMJ21927.1"/>
    <property type="molecule type" value="Genomic_DNA"/>
</dbReference>
<evidence type="ECO:0000259" key="5">
    <source>
        <dbReference type="Pfam" id="PF00264"/>
    </source>
</evidence>
<gene>
    <name evidence="6" type="ORF">AYI70_g3178</name>
</gene>
<dbReference type="InterPro" id="IPR002227">
    <property type="entry name" value="Tyrosinase_Cu-bd"/>
</dbReference>
<keyword evidence="7" id="KW-1185">Reference proteome</keyword>
<feature type="signal peptide" evidence="4">
    <location>
        <begin position="1"/>
        <end position="20"/>
    </location>
</feature>
<dbReference type="GO" id="GO:0046872">
    <property type="term" value="F:metal ion binding"/>
    <property type="evidence" value="ECO:0007669"/>
    <property type="project" value="UniProtKB-KW"/>
</dbReference>
<evidence type="ECO:0000256" key="2">
    <source>
        <dbReference type="ARBA" id="ARBA00023008"/>
    </source>
</evidence>
<dbReference type="GO" id="GO:0016491">
    <property type="term" value="F:oxidoreductase activity"/>
    <property type="evidence" value="ECO:0007669"/>
    <property type="project" value="InterPro"/>
</dbReference>
<keyword evidence="1" id="KW-0479">Metal-binding</keyword>
<reference evidence="6 7" key="1">
    <citation type="submission" date="2017-01" db="EMBL/GenBank/DDBJ databases">
        <authorList>
            <person name="Mah S.A."/>
            <person name="Swanson W.J."/>
            <person name="Moy G.W."/>
            <person name="Vacquier V.D."/>
        </authorList>
    </citation>
    <scope>NUCLEOTIDE SEQUENCE [LARGE SCALE GENOMIC DNA]</scope>
    <source>
        <strain evidence="6 7">GSMNP</strain>
    </source>
</reference>